<evidence type="ECO:0000259" key="1">
    <source>
        <dbReference type="PROSITE" id="PS50994"/>
    </source>
</evidence>
<organism evidence="4">
    <name type="scientific">Echinostoma caproni</name>
    <dbReference type="NCBI Taxonomy" id="27848"/>
    <lineage>
        <taxon>Eukaryota</taxon>
        <taxon>Metazoa</taxon>
        <taxon>Spiralia</taxon>
        <taxon>Lophotrochozoa</taxon>
        <taxon>Platyhelminthes</taxon>
        <taxon>Trematoda</taxon>
        <taxon>Digenea</taxon>
        <taxon>Plagiorchiida</taxon>
        <taxon>Echinostomata</taxon>
        <taxon>Echinostomatoidea</taxon>
        <taxon>Echinostomatidae</taxon>
        <taxon>Echinostoma</taxon>
    </lineage>
</organism>
<dbReference type="EMBL" id="UZAN01013517">
    <property type="protein sequence ID" value="VDP44616.1"/>
    <property type="molecule type" value="Genomic_DNA"/>
</dbReference>
<dbReference type="AlphaFoldDB" id="A0A183A419"/>
<dbReference type="PANTHER" id="PTHR37984:SF15">
    <property type="entry name" value="INTEGRASE CATALYTIC DOMAIN-CONTAINING PROTEIN"/>
    <property type="match status" value="1"/>
</dbReference>
<accession>A0A183A419</accession>
<feature type="domain" description="Integrase catalytic" evidence="1">
    <location>
        <begin position="1"/>
        <end position="125"/>
    </location>
</feature>
<dbReference type="InterPro" id="IPR001584">
    <property type="entry name" value="Integrase_cat-core"/>
</dbReference>
<keyword evidence="3" id="KW-1185">Reference proteome</keyword>
<dbReference type="GO" id="GO:0003676">
    <property type="term" value="F:nucleic acid binding"/>
    <property type="evidence" value="ECO:0007669"/>
    <property type="project" value="InterPro"/>
</dbReference>
<dbReference type="InterPro" id="IPR036397">
    <property type="entry name" value="RNaseH_sf"/>
</dbReference>
<dbReference type="InterPro" id="IPR050951">
    <property type="entry name" value="Retrovirus_Pol_polyprotein"/>
</dbReference>
<dbReference type="PROSITE" id="PS50994">
    <property type="entry name" value="INTEGRASE"/>
    <property type="match status" value="1"/>
</dbReference>
<proteinExistence type="predicted"/>
<sequence length="153" mass="17170">MPSIGAVDVVRAIFDNWTSHWGAPIQLHSDRGSSFVNQVVAKLCQVCGIQKTNTTAYHPQANGQTKRTNRSLKGLLKAFTNECITRERDLALTSCLLAYRAAVHLPIRHKSNAMLTGREVRLLSDIFMPFLTTDTLLSTEYARNIKQRAHPKH</sequence>
<dbReference type="Gene3D" id="3.30.420.10">
    <property type="entry name" value="Ribonuclease H-like superfamily/Ribonuclease H"/>
    <property type="match status" value="1"/>
</dbReference>
<dbReference type="SUPFAM" id="SSF53098">
    <property type="entry name" value="Ribonuclease H-like"/>
    <property type="match status" value="1"/>
</dbReference>
<reference evidence="4" key="1">
    <citation type="submission" date="2016-06" db="UniProtKB">
        <authorList>
            <consortium name="WormBaseParasite"/>
        </authorList>
    </citation>
    <scope>IDENTIFICATION</scope>
</reference>
<gene>
    <name evidence="2" type="ORF">ECPE_LOCUS1703</name>
</gene>
<dbReference type="GO" id="GO:0015074">
    <property type="term" value="P:DNA integration"/>
    <property type="evidence" value="ECO:0007669"/>
    <property type="project" value="InterPro"/>
</dbReference>
<dbReference type="OrthoDB" id="10047254at2759"/>
<dbReference type="Proteomes" id="UP000272942">
    <property type="component" value="Unassembled WGS sequence"/>
</dbReference>
<protein>
    <submittedName>
        <fullName evidence="4">Integrase catalytic domain-containing protein</fullName>
    </submittedName>
</protein>
<evidence type="ECO:0000313" key="2">
    <source>
        <dbReference type="EMBL" id="VDP44616.1"/>
    </source>
</evidence>
<evidence type="ECO:0000313" key="3">
    <source>
        <dbReference type="Proteomes" id="UP000272942"/>
    </source>
</evidence>
<dbReference type="InterPro" id="IPR012337">
    <property type="entry name" value="RNaseH-like_sf"/>
</dbReference>
<evidence type="ECO:0000313" key="4">
    <source>
        <dbReference type="WBParaSite" id="ECPE_0000170401-mRNA-1"/>
    </source>
</evidence>
<name>A0A183A419_9TREM</name>
<dbReference type="WBParaSite" id="ECPE_0000170401-mRNA-1">
    <property type="protein sequence ID" value="ECPE_0000170401-mRNA-1"/>
    <property type="gene ID" value="ECPE_0000170401"/>
</dbReference>
<reference evidence="2 3" key="2">
    <citation type="submission" date="2018-11" db="EMBL/GenBank/DDBJ databases">
        <authorList>
            <consortium name="Pathogen Informatics"/>
        </authorList>
    </citation>
    <scope>NUCLEOTIDE SEQUENCE [LARGE SCALE GENOMIC DNA]</scope>
    <source>
        <strain evidence="2 3">Egypt</strain>
    </source>
</reference>
<dbReference type="PANTHER" id="PTHR37984">
    <property type="entry name" value="PROTEIN CBG26694"/>
    <property type="match status" value="1"/>
</dbReference>